<feature type="coiled-coil region" evidence="1">
    <location>
        <begin position="363"/>
        <end position="390"/>
    </location>
</feature>
<reference evidence="4" key="1">
    <citation type="submission" date="2020-06" db="EMBL/GenBank/DDBJ databases">
        <title>Draft genome of Bugula neritina, a colonial animal packing powerful symbionts and potential medicines.</title>
        <authorList>
            <person name="Rayko M."/>
        </authorList>
    </citation>
    <scope>NUCLEOTIDE SEQUENCE [LARGE SCALE GENOMIC DNA]</scope>
    <source>
        <strain evidence="4">Kwan_BN1</strain>
    </source>
</reference>
<gene>
    <name evidence="4" type="ORF">EB796_014177</name>
</gene>
<evidence type="ECO:0000256" key="1">
    <source>
        <dbReference type="SAM" id="Coils"/>
    </source>
</evidence>
<dbReference type="InterPro" id="IPR057659">
    <property type="entry name" value="CEP152_CC"/>
</dbReference>
<dbReference type="EMBL" id="VXIV02002080">
    <property type="protein sequence ID" value="KAF6027511.1"/>
    <property type="molecule type" value="Genomic_DNA"/>
</dbReference>
<sequence>MSTLRAQRVKMQTSSVNSTVNHSQVLSDLNEVKAELIRKLSEVSQQKASATRLLTEIDSLKEKHLKEKEQLVEQHTASLQRSLEEAELKWSEGSAAENKMLKEKLNLLEAEAGNYEKLLSQADSHFEQQLNKIRQQMEADHKQEVEKLSQTAEEAKRCLEAERDQTNSLKSRSEEEVKRLQEKLSALTLKLTELNTKCRDYQACAEDLRRNLKSMSAQTEHLKSTNKKLQVELNKSCTSFESRIEHLSNQLEVKDRERQDAEHEHDVTIQSLKRKMIAMKNEQVLQETRVLSKGTNCGCQTEPSADIPYKQQYNATIQNIRADVLRYVEETNRNAAKLIKCEIHKAKQVTARQLRNYYVKCFKQSLYDNRLTYEEKLDKLERTLDNAVAAALTPTNINTDSILSVPEQLFTDSLRLRDHDQVCVDHSMGQLYSRGPTPITMDSENQYTALRKGASAPPVDVTGRTTPTLCDRSGRTTPVVTDTDSKYSYVPLRHATLSSIVSVERNRTPLSTYSTSDKIIRELGLHNTETSPPRWYNPPPEKLNPTPEKLSEDTHDPADHKSTQKSSVK</sequence>
<evidence type="ECO:0000313" key="4">
    <source>
        <dbReference type="EMBL" id="KAF6027511.1"/>
    </source>
</evidence>
<proteinExistence type="predicted"/>
<feature type="domain" description="CEP152 CEP63 binding coiled coil" evidence="3">
    <location>
        <begin position="310"/>
        <end position="356"/>
    </location>
</feature>
<feature type="region of interest" description="Disordered" evidence="2">
    <location>
        <begin position="452"/>
        <end position="477"/>
    </location>
</feature>
<dbReference type="Proteomes" id="UP000593567">
    <property type="component" value="Unassembled WGS sequence"/>
</dbReference>
<feature type="region of interest" description="Disordered" evidence="2">
    <location>
        <begin position="526"/>
        <end position="569"/>
    </location>
</feature>
<protein>
    <submittedName>
        <fullName evidence="4">CEP152</fullName>
    </submittedName>
</protein>
<feature type="compositionally biased region" description="Basic and acidic residues" evidence="2">
    <location>
        <begin position="549"/>
        <end position="562"/>
    </location>
</feature>
<name>A0A7J7JPA6_BUGNE</name>
<keyword evidence="1" id="KW-0175">Coiled coil</keyword>
<dbReference type="Pfam" id="PF25770">
    <property type="entry name" value="CC_CEP63-bind_CEP152"/>
    <property type="match status" value="1"/>
</dbReference>
<organism evidence="4 5">
    <name type="scientific">Bugula neritina</name>
    <name type="common">Brown bryozoan</name>
    <name type="synonym">Sertularia neritina</name>
    <dbReference type="NCBI Taxonomy" id="10212"/>
    <lineage>
        <taxon>Eukaryota</taxon>
        <taxon>Metazoa</taxon>
        <taxon>Spiralia</taxon>
        <taxon>Lophotrochozoa</taxon>
        <taxon>Bryozoa</taxon>
        <taxon>Gymnolaemata</taxon>
        <taxon>Cheilostomatida</taxon>
        <taxon>Flustrina</taxon>
        <taxon>Buguloidea</taxon>
        <taxon>Bugulidae</taxon>
        <taxon>Bugula</taxon>
    </lineage>
</organism>
<dbReference type="AlphaFoldDB" id="A0A7J7JPA6"/>
<accession>A0A7J7JPA6</accession>
<evidence type="ECO:0000313" key="5">
    <source>
        <dbReference type="Proteomes" id="UP000593567"/>
    </source>
</evidence>
<comment type="caution">
    <text evidence="4">The sequence shown here is derived from an EMBL/GenBank/DDBJ whole genome shotgun (WGS) entry which is preliminary data.</text>
</comment>
<dbReference type="OrthoDB" id="10064205at2759"/>
<evidence type="ECO:0000256" key="2">
    <source>
        <dbReference type="SAM" id="MobiDB-lite"/>
    </source>
</evidence>
<keyword evidence="5" id="KW-1185">Reference proteome</keyword>
<evidence type="ECO:0000259" key="3">
    <source>
        <dbReference type="Pfam" id="PF25770"/>
    </source>
</evidence>
<feature type="coiled-coil region" evidence="1">
    <location>
        <begin position="26"/>
        <end position="264"/>
    </location>
</feature>